<reference evidence="1" key="2">
    <citation type="journal article" date="2007" name="Science">
        <title>Genome sequence of Aedes aegypti, a major arbovirus vector.</title>
        <authorList>
            <person name="Nene V."/>
            <person name="Wortman J.R."/>
            <person name="Lawson D."/>
            <person name="Haas B."/>
            <person name="Kodira C."/>
            <person name="Tu Z.J."/>
            <person name="Loftus B."/>
            <person name="Xi Z."/>
            <person name="Megy K."/>
            <person name="Grabherr M."/>
            <person name="Ren Q."/>
            <person name="Zdobnov E.M."/>
            <person name="Lobo N.F."/>
            <person name="Campbell K.S."/>
            <person name="Brown S.E."/>
            <person name="Bonaldo M.F."/>
            <person name="Zhu J."/>
            <person name="Sinkins S.P."/>
            <person name="Hogenkamp D.G."/>
            <person name="Amedeo P."/>
            <person name="Arensburger P."/>
            <person name="Atkinson P.W."/>
            <person name="Bidwell S."/>
            <person name="Biedler J."/>
            <person name="Birney E."/>
            <person name="Bruggner R.V."/>
            <person name="Costas J."/>
            <person name="Coy M.R."/>
            <person name="Crabtree J."/>
            <person name="Crawford M."/>
            <person name="Debruyn B."/>
            <person name="Decaprio D."/>
            <person name="Eiglmeier K."/>
            <person name="Eisenstadt E."/>
            <person name="El-Dorry H."/>
            <person name="Gelbart W.M."/>
            <person name="Gomes S.L."/>
            <person name="Hammond M."/>
            <person name="Hannick L.I."/>
            <person name="Hogan J.R."/>
            <person name="Holmes M.H."/>
            <person name="Jaffe D."/>
            <person name="Johnston J.S."/>
            <person name="Kennedy R.C."/>
            <person name="Koo H."/>
            <person name="Kravitz S."/>
            <person name="Kriventseva E.V."/>
            <person name="Kulp D."/>
            <person name="Labutti K."/>
            <person name="Lee E."/>
            <person name="Li S."/>
            <person name="Lovin D.D."/>
            <person name="Mao C."/>
            <person name="Mauceli E."/>
            <person name="Menck C.F."/>
            <person name="Miller J.R."/>
            <person name="Montgomery P."/>
            <person name="Mori A."/>
            <person name="Nascimento A.L."/>
            <person name="Naveira H.F."/>
            <person name="Nusbaum C."/>
            <person name="O'leary S."/>
            <person name="Orvis J."/>
            <person name="Pertea M."/>
            <person name="Quesneville H."/>
            <person name="Reidenbach K.R."/>
            <person name="Rogers Y.H."/>
            <person name="Roth C.W."/>
            <person name="Schneider J.R."/>
            <person name="Schatz M."/>
            <person name="Shumway M."/>
            <person name="Stanke M."/>
            <person name="Stinson E.O."/>
            <person name="Tubio J.M."/>
            <person name="Vanzee J.P."/>
            <person name="Verjovski-Almeida S."/>
            <person name="Werner D."/>
            <person name="White O."/>
            <person name="Wyder S."/>
            <person name="Zeng Q."/>
            <person name="Zhao Q."/>
            <person name="Zhao Y."/>
            <person name="Hill C.A."/>
            <person name="Raikhel A.S."/>
            <person name="Soares M.B."/>
            <person name="Knudson D.L."/>
            <person name="Lee N.H."/>
            <person name="Galagan J."/>
            <person name="Salzberg S.L."/>
            <person name="Paulsen I.T."/>
            <person name="Dimopoulos G."/>
            <person name="Collins F.H."/>
            <person name="Birren B."/>
            <person name="Fraser-Liggett C.M."/>
            <person name="Severson D.W."/>
        </authorList>
    </citation>
    <scope>NUCLEOTIDE SEQUENCE [LARGE SCALE GENOMIC DNA]</scope>
    <source>
        <strain evidence="1">Liverpool</strain>
    </source>
</reference>
<protein>
    <submittedName>
        <fullName evidence="1">AAEL006204-PA</fullName>
    </submittedName>
</protein>
<organism evidence="1 2">
    <name type="scientific">Aedes aegypti</name>
    <name type="common">Yellowfever mosquito</name>
    <name type="synonym">Culex aegypti</name>
    <dbReference type="NCBI Taxonomy" id="7159"/>
    <lineage>
        <taxon>Eukaryota</taxon>
        <taxon>Metazoa</taxon>
        <taxon>Ecdysozoa</taxon>
        <taxon>Arthropoda</taxon>
        <taxon>Hexapoda</taxon>
        <taxon>Insecta</taxon>
        <taxon>Pterygota</taxon>
        <taxon>Neoptera</taxon>
        <taxon>Endopterygota</taxon>
        <taxon>Diptera</taxon>
        <taxon>Nematocera</taxon>
        <taxon>Culicoidea</taxon>
        <taxon>Culicidae</taxon>
        <taxon>Culicinae</taxon>
        <taxon>Aedini</taxon>
        <taxon>Aedes</taxon>
        <taxon>Stegomyia</taxon>
    </lineage>
</organism>
<dbReference type="Proteomes" id="UP000682892">
    <property type="component" value="Unassembled WGS sequence"/>
</dbReference>
<evidence type="ECO:0000313" key="1">
    <source>
        <dbReference type="EMBL" id="EAT42249.1"/>
    </source>
</evidence>
<dbReference type="PaxDb" id="7159-AAEL006204-PA"/>
<reference evidence="1" key="3">
    <citation type="submission" date="2012-09" db="EMBL/GenBank/DDBJ databases">
        <authorList>
            <consortium name="VectorBase"/>
        </authorList>
    </citation>
    <scope>NUCLEOTIDE SEQUENCE</scope>
    <source>
        <strain evidence="1">Liverpool</strain>
    </source>
</reference>
<gene>
    <name evidence="1" type="ORF">AaeL_AAEL006204</name>
</gene>
<dbReference type="EMBL" id="CH477379">
    <property type="protein sequence ID" value="EAT42249.1"/>
    <property type="molecule type" value="Genomic_DNA"/>
</dbReference>
<dbReference type="HOGENOM" id="CLU_2759833_0_0_1"/>
<evidence type="ECO:0000313" key="2">
    <source>
        <dbReference type="Proteomes" id="UP000682892"/>
    </source>
</evidence>
<reference evidence="1" key="1">
    <citation type="submission" date="2005-10" db="EMBL/GenBank/DDBJ databases">
        <authorList>
            <person name="Loftus B.J."/>
            <person name="Nene V.M."/>
            <person name="Hannick L.I."/>
            <person name="Bidwell S."/>
            <person name="Haas B."/>
            <person name="Amedeo P."/>
            <person name="Orvis J."/>
            <person name="Wortman J.R."/>
            <person name="White O.R."/>
            <person name="Salzberg S."/>
            <person name="Shumway M."/>
            <person name="Koo H."/>
            <person name="Zhao Y."/>
            <person name="Holmes M."/>
            <person name="Miller J."/>
            <person name="Schatz M."/>
            <person name="Pop M."/>
            <person name="Pai G."/>
            <person name="Utterback T."/>
            <person name="Rogers Y.-H."/>
            <person name="Kravitz S."/>
            <person name="Fraser C.M."/>
        </authorList>
    </citation>
    <scope>NUCLEOTIDE SEQUENCE</scope>
    <source>
        <strain evidence="1">Liverpool</strain>
    </source>
</reference>
<name>Q177A0_AEDAE</name>
<accession>Q177A0</accession>
<sequence>MQCSKKEEENCNPLQRPAFSCSLFRASIARREANWNPVSFWTNSSRNRFGWFLRPVGGRITVKEVLQFLA</sequence>
<dbReference type="AlphaFoldDB" id="Q177A0"/>
<proteinExistence type="predicted"/>